<keyword evidence="1" id="KW-0472">Membrane</keyword>
<keyword evidence="1" id="KW-1133">Transmembrane helix</keyword>
<protein>
    <submittedName>
        <fullName evidence="2">Uncharacterized protein</fullName>
    </submittedName>
</protein>
<keyword evidence="3" id="KW-1185">Reference proteome</keyword>
<accession>A0A0A0LN60</accession>
<evidence type="ECO:0000313" key="3">
    <source>
        <dbReference type="Proteomes" id="UP000029981"/>
    </source>
</evidence>
<reference evidence="2 3" key="4">
    <citation type="journal article" date="2011" name="BMC Genomics">
        <title>RNA-Seq improves annotation of protein-coding genes in the cucumber genome.</title>
        <authorList>
            <person name="Li Z."/>
            <person name="Zhang Z."/>
            <person name="Yan P."/>
            <person name="Huang S."/>
            <person name="Fei Z."/>
            <person name="Lin K."/>
        </authorList>
    </citation>
    <scope>NUCLEOTIDE SEQUENCE [LARGE SCALE GENOMIC DNA]</scope>
    <source>
        <strain evidence="3">cv. 9930</strain>
    </source>
</reference>
<reference evidence="2 3" key="3">
    <citation type="journal article" date="2010" name="BMC Genomics">
        <title>Transcriptome sequencing and comparative analysis of cucumber flowers with different sex types.</title>
        <authorList>
            <person name="Guo S."/>
            <person name="Zheng Y."/>
            <person name="Joung J.G."/>
            <person name="Liu S."/>
            <person name="Zhang Z."/>
            <person name="Crasta O.R."/>
            <person name="Sobral B.W."/>
            <person name="Xu Y."/>
            <person name="Huang S."/>
            <person name="Fei Z."/>
        </authorList>
    </citation>
    <scope>NUCLEOTIDE SEQUENCE [LARGE SCALE GENOMIC DNA]</scope>
    <source>
        <strain evidence="3">cv. 9930</strain>
    </source>
</reference>
<sequence length="67" mass="7751">MSSSVFDHLIPLFPLNELLHPYCLHHYSTSSSSSFYMHLLLHFILLTGYLTNGTKSQDRQVTVNRKL</sequence>
<reference evidence="2 3" key="1">
    <citation type="journal article" date="2009" name="Nat. Genet.">
        <title>The genome of the cucumber, Cucumis sativus L.</title>
        <authorList>
            <person name="Huang S."/>
            <person name="Li R."/>
            <person name="Zhang Z."/>
            <person name="Li L."/>
            <person name="Gu X."/>
            <person name="Fan W."/>
            <person name="Lucas W.J."/>
            <person name="Wang X."/>
            <person name="Xie B."/>
            <person name="Ni P."/>
            <person name="Ren Y."/>
            <person name="Zhu H."/>
            <person name="Li J."/>
            <person name="Lin K."/>
            <person name="Jin W."/>
            <person name="Fei Z."/>
            <person name="Li G."/>
            <person name="Staub J."/>
            <person name="Kilian A."/>
            <person name="van der Vossen E.A."/>
            <person name="Wu Y."/>
            <person name="Guo J."/>
            <person name="He J."/>
            <person name="Jia Z."/>
            <person name="Ren Y."/>
            <person name="Tian G."/>
            <person name="Lu Y."/>
            <person name="Ruan J."/>
            <person name="Qian W."/>
            <person name="Wang M."/>
            <person name="Huang Q."/>
            <person name="Li B."/>
            <person name="Xuan Z."/>
            <person name="Cao J."/>
            <person name="Asan"/>
            <person name="Wu Z."/>
            <person name="Zhang J."/>
            <person name="Cai Q."/>
            <person name="Bai Y."/>
            <person name="Zhao B."/>
            <person name="Han Y."/>
            <person name="Li Y."/>
            <person name="Li X."/>
            <person name="Wang S."/>
            <person name="Shi Q."/>
            <person name="Liu S."/>
            <person name="Cho W.K."/>
            <person name="Kim J.Y."/>
            <person name="Xu Y."/>
            <person name="Heller-Uszynska K."/>
            <person name="Miao H."/>
            <person name="Cheng Z."/>
            <person name="Zhang S."/>
            <person name="Wu J."/>
            <person name="Yang Y."/>
            <person name="Kang H."/>
            <person name="Li M."/>
            <person name="Liang H."/>
            <person name="Ren X."/>
            <person name="Shi Z."/>
            <person name="Wen M."/>
            <person name="Jian M."/>
            <person name="Yang H."/>
            <person name="Zhang G."/>
            <person name="Yang Z."/>
            <person name="Chen R."/>
            <person name="Liu S."/>
            <person name="Li J."/>
            <person name="Ma L."/>
            <person name="Liu H."/>
            <person name="Zhou Y."/>
            <person name="Zhao J."/>
            <person name="Fang X."/>
            <person name="Li G."/>
            <person name="Fang L."/>
            <person name="Li Y."/>
            <person name="Liu D."/>
            <person name="Zheng H."/>
            <person name="Zhang Y."/>
            <person name="Qin N."/>
            <person name="Li Z."/>
            <person name="Yang G."/>
            <person name="Yang S."/>
            <person name="Bolund L."/>
            <person name="Kristiansen K."/>
            <person name="Zheng H."/>
            <person name="Li S."/>
            <person name="Zhang X."/>
            <person name="Yang H."/>
            <person name="Wang J."/>
            <person name="Sun R."/>
            <person name="Zhang B."/>
            <person name="Jiang S."/>
            <person name="Wang J."/>
            <person name="Du Y."/>
            <person name="Li S."/>
        </authorList>
    </citation>
    <scope>NUCLEOTIDE SEQUENCE [LARGE SCALE GENOMIC DNA]</scope>
    <source>
        <strain evidence="3">cv. 9930</strain>
    </source>
</reference>
<name>A0A0A0LN60_CUCSA</name>
<evidence type="ECO:0000313" key="2">
    <source>
        <dbReference type="EMBL" id="KGN61406.1"/>
    </source>
</evidence>
<dbReference type="Gramene" id="KGN61406">
    <property type="protein sequence ID" value="KGN61406"/>
    <property type="gene ID" value="Csa_2G118290"/>
</dbReference>
<dbReference type="Proteomes" id="UP000029981">
    <property type="component" value="Chromosome 2"/>
</dbReference>
<evidence type="ECO:0000256" key="1">
    <source>
        <dbReference type="SAM" id="Phobius"/>
    </source>
</evidence>
<dbReference type="AlphaFoldDB" id="A0A0A0LN60"/>
<feature type="transmembrane region" description="Helical" evidence="1">
    <location>
        <begin position="35"/>
        <end position="52"/>
    </location>
</feature>
<keyword evidence="1" id="KW-0812">Transmembrane</keyword>
<proteinExistence type="predicted"/>
<gene>
    <name evidence="2" type="ORF">Csa_2G118290</name>
</gene>
<dbReference type="EMBL" id="CM002923">
    <property type="protein sequence ID" value="KGN61406.1"/>
    <property type="molecule type" value="Genomic_DNA"/>
</dbReference>
<reference evidence="2 3" key="2">
    <citation type="journal article" date="2009" name="PLoS ONE">
        <title>An integrated genetic and cytogenetic map of the cucumber genome.</title>
        <authorList>
            <person name="Ren Y."/>
            <person name="Zhang Z."/>
            <person name="Liu J."/>
            <person name="Staub J.E."/>
            <person name="Han Y."/>
            <person name="Cheng Z."/>
            <person name="Li X."/>
            <person name="Lu J."/>
            <person name="Miao H."/>
            <person name="Kang H."/>
            <person name="Xie B."/>
            <person name="Gu X."/>
            <person name="Wang X."/>
            <person name="Du Y."/>
            <person name="Jin W."/>
            <person name="Huang S."/>
        </authorList>
    </citation>
    <scope>NUCLEOTIDE SEQUENCE [LARGE SCALE GENOMIC DNA]</scope>
    <source>
        <strain evidence="3">cv. 9930</strain>
    </source>
</reference>
<organism evidence="2 3">
    <name type="scientific">Cucumis sativus</name>
    <name type="common">Cucumber</name>
    <dbReference type="NCBI Taxonomy" id="3659"/>
    <lineage>
        <taxon>Eukaryota</taxon>
        <taxon>Viridiplantae</taxon>
        <taxon>Streptophyta</taxon>
        <taxon>Embryophyta</taxon>
        <taxon>Tracheophyta</taxon>
        <taxon>Spermatophyta</taxon>
        <taxon>Magnoliopsida</taxon>
        <taxon>eudicotyledons</taxon>
        <taxon>Gunneridae</taxon>
        <taxon>Pentapetalae</taxon>
        <taxon>rosids</taxon>
        <taxon>fabids</taxon>
        <taxon>Cucurbitales</taxon>
        <taxon>Cucurbitaceae</taxon>
        <taxon>Benincaseae</taxon>
        <taxon>Cucumis</taxon>
    </lineage>
</organism>